<dbReference type="InterPro" id="IPR032675">
    <property type="entry name" value="LRR_dom_sf"/>
</dbReference>
<dbReference type="Pfam" id="PF13306">
    <property type="entry name" value="LRR_5"/>
    <property type="match status" value="2"/>
</dbReference>
<dbReference type="OrthoDB" id="10687930at2759"/>
<organism evidence="2 3">
    <name type="scientific">Thalassiosira oceanica</name>
    <name type="common">Marine diatom</name>
    <dbReference type="NCBI Taxonomy" id="159749"/>
    <lineage>
        <taxon>Eukaryota</taxon>
        <taxon>Sar</taxon>
        <taxon>Stramenopiles</taxon>
        <taxon>Ochrophyta</taxon>
        <taxon>Bacillariophyta</taxon>
        <taxon>Coscinodiscophyceae</taxon>
        <taxon>Thalassiosirophycidae</taxon>
        <taxon>Thalassiosirales</taxon>
        <taxon>Thalassiosiraceae</taxon>
        <taxon>Thalassiosira</taxon>
    </lineage>
</organism>
<dbReference type="Proteomes" id="UP000266841">
    <property type="component" value="Unassembled WGS sequence"/>
</dbReference>
<proteinExistence type="predicted"/>
<accession>K0QYZ5</accession>
<sequence length="442" mass="48189">SDAFRFGGATPRSRRRPAGAVRRAVVVVVSVVVVATAATVLHCRVVEEESLRVLPVDERRARTGAAGVDRRLRTGRGGEGVPPPVARGVEVVPPFVVVAVQRVLGGGSRISKREGGSREVSKGLEIIGRKAFYGCTALQQAVIPSSVTELGDGAFYKCINLTVVQFDEGSALKVVGKDAFGWCHALRSVNILSSVTSLGSRAFNNCINLAEVRLNDGLQDIGSKAFYGCTALQSATVPSSVTKLWFYGFGFCTNLTEVIFLGGKRLLNQGFLERGLFSGQGVLNRQTLQEMVAINGYNAFRDCPLATIKISIPRALSERMTRLPQECRLSIEGRIRDLRRLELTQDDNILACFPFIRDSSGGMNVEDTDDQTAQSLHQILQLISFHELKESSILIELAMWKSRLVEDQARADNHASVPDPAKSLIMEYCGFTDFLKPVIEGD</sequence>
<evidence type="ECO:0000313" key="2">
    <source>
        <dbReference type="EMBL" id="EJK44613.1"/>
    </source>
</evidence>
<evidence type="ECO:0000313" key="3">
    <source>
        <dbReference type="Proteomes" id="UP000266841"/>
    </source>
</evidence>
<dbReference type="EMBL" id="AGNL01049455">
    <property type="protein sequence ID" value="EJK44613.1"/>
    <property type="molecule type" value="Genomic_DNA"/>
</dbReference>
<dbReference type="AlphaFoldDB" id="K0QYZ5"/>
<keyword evidence="1" id="KW-0812">Transmembrane</keyword>
<dbReference type="InterPro" id="IPR053139">
    <property type="entry name" value="Surface_bspA-like"/>
</dbReference>
<dbReference type="PANTHER" id="PTHR45661:SF3">
    <property type="entry name" value="IG-LIKE DOMAIN-CONTAINING PROTEIN"/>
    <property type="match status" value="1"/>
</dbReference>
<dbReference type="SUPFAM" id="SSF52058">
    <property type="entry name" value="L domain-like"/>
    <property type="match status" value="1"/>
</dbReference>
<gene>
    <name evidence="2" type="ORF">THAOC_36835</name>
</gene>
<name>K0QYZ5_THAOC</name>
<comment type="caution">
    <text evidence="2">The sequence shown here is derived from an EMBL/GenBank/DDBJ whole genome shotgun (WGS) entry which is preliminary data.</text>
</comment>
<keyword evidence="1" id="KW-1133">Transmembrane helix</keyword>
<dbReference type="PANTHER" id="PTHR45661">
    <property type="entry name" value="SURFACE ANTIGEN"/>
    <property type="match status" value="1"/>
</dbReference>
<dbReference type="Gene3D" id="3.80.10.10">
    <property type="entry name" value="Ribonuclease Inhibitor"/>
    <property type="match status" value="1"/>
</dbReference>
<protein>
    <submittedName>
        <fullName evidence="2">Uncharacterized protein</fullName>
    </submittedName>
</protein>
<keyword evidence="1" id="KW-0472">Membrane</keyword>
<feature type="non-terminal residue" evidence="2">
    <location>
        <position position="1"/>
    </location>
</feature>
<feature type="transmembrane region" description="Helical" evidence="1">
    <location>
        <begin position="20"/>
        <end position="41"/>
    </location>
</feature>
<dbReference type="InterPro" id="IPR026906">
    <property type="entry name" value="LRR_5"/>
</dbReference>
<reference evidence="2 3" key="1">
    <citation type="journal article" date="2012" name="Genome Biol.">
        <title>Genome and low-iron response of an oceanic diatom adapted to chronic iron limitation.</title>
        <authorList>
            <person name="Lommer M."/>
            <person name="Specht M."/>
            <person name="Roy A.S."/>
            <person name="Kraemer L."/>
            <person name="Andreson R."/>
            <person name="Gutowska M.A."/>
            <person name="Wolf J."/>
            <person name="Bergner S.V."/>
            <person name="Schilhabel M.B."/>
            <person name="Klostermeier U.C."/>
            <person name="Beiko R.G."/>
            <person name="Rosenstiel P."/>
            <person name="Hippler M."/>
            <person name="Laroche J."/>
        </authorList>
    </citation>
    <scope>NUCLEOTIDE SEQUENCE [LARGE SCALE GENOMIC DNA]</scope>
    <source>
        <strain evidence="2 3">CCMP1005</strain>
    </source>
</reference>
<evidence type="ECO:0000256" key="1">
    <source>
        <dbReference type="SAM" id="Phobius"/>
    </source>
</evidence>
<keyword evidence="3" id="KW-1185">Reference proteome</keyword>